<evidence type="ECO:0000313" key="1">
    <source>
        <dbReference type="EMBL" id="SDC52093.1"/>
    </source>
</evidence>
<organism evidence="1 2">
    <name type="scientific">Shouchella lonarensis</name>
    <dbReference type="NCBI Taxonomy" id="1464122"/>
    <lineage>
        <taxon>Bacteria</taxon>
        <taxon>Bacillati</taxon>
        <taxon>Bacillota</taxon>
        <taxon>Bacilli</taxon>
        <taxon>Bacillales</taxon>
        <taxon>Bacillaceae</taxon>
        <taxon>Shouchella</taxon>
    </lineage>
</organism>
<dbReference type="AlphaFoldDB" id="A0A1G6M9A9"/>
<reference evidence="2" key="1">
    <citation type="submission" date="2016-09" db="EMBL/GenBank/DDBJ databases">
        <authorList>
            <person name="Varghese N."/>
            <person name="Submissions S."/>
        </authorList>
    </citation>
    <scope>NUCLEOTIDE SEQUENCE [LARGE SCALE GENOMIC DNA]</scope>
    <source>
        <strain evidence="2">25nlg</strain>
    </source>
</reference>
<dbReference type="Proteomes" id="UP000242662">
    <property type="component" value="Unassembled WGS sequence"/>
</dbReference>
<proteinExistence type="predicted"/>
<name>A0A1G6M9A9_9BACI</name>
<keyword evidence="2" id="KW-1185">Reference proteome</keyword>
<accession>A0A1G6M9A9</accession>
<dbReference type="RefSeq" id="WP_090776297.1">
    <property type="nucleotide sequence ID" value="NZ_FMYM01000009.1"/>
</dbReference>
<evidence type="ECO:0000313" key="2">
    <source>
        <dbReference type="Proteomes" id="UP000242662"/>
    </source>
</evidence>
<dbReference type="EMBL" id="FMYM01000009">
    <property type="protein sequence ID" value="SDC52093.1"/>
    <property type="molecule type" value="Genomic_DNA"/>
</dbReference>
<gene>
    <name evidence="1" type="ORF">SAMN05421737_109132</name>
</gene>
<dbReference type="OrthoDB" id="2897530at2"/>
<sequence>MSSGKELDKNNDTLPWLKEGEEDPFLMEEDVLVIFKCLDCGKEDEVPDFVVDEFAYGLSEGEEVEVVCPYCNGTMREARNALSD</sequence>
<protein>
    <submittedName>
        <fullName evidence="1">Uncharacterized protein</fullName>
    </submittedName>
</protein>